<dbReference type="Proteomes" id="UP000014073">
    <property type="component" value="Unassembled WGS sequence"/>
</dbReference>
<dbReference type="EMBL" id="ACBW01000002">
    <property type="protein sequence ID" value="EEF74545.1"/>
    <property type="molecule type" value="Genomic_DNA"/>
</dbReference>
<gene>
    <name evidence="1" type="ORF">BACCOPRO_00004</name>
</gene>
<proteinExistence type="predicted"/>
<sequence length="45" mass="5383">MNKNILANEDILLFENMENNCTSLNEESFFKNMKYKQEYEVTCAK</sequence>
<name>S0F4A3_9BACT</name>
<accession>S0F4A3</accession>
<dbReference type="AlphaFoldDB" id="S0F4A3"/>
<protein>
    <submittedName>
        <fullName evidence="1">Uncharacterized protein</fullName>
    </submittedName>
</protein>
<dbReference type="GeneID" id="78404691"/>
<keyword evidence="2" id="KW-1185">Reference proteome</keyword>
<comment type="caution">
    <text evidence="1">The sequence shown here is derived from an EMBL/GenBank/DDBJ whole genome shotgun (WGS) entry which is preliminary data.</text>
</comment>
<dbReference type="RefSeq" id="WP_008139684.1">
    <property type="nucleotide sequence ID" value="NZ_EQ973628.1"/>
</dbReference>
<dbReference type="STRING" id="547042.BACCOPRO_00004"/>
<evidence type="ECO:0000313" key="1">
    <source>
        <dbReference type="EMBL" id="EEF74545.1"/>
    </source>
</evidence>
<organism evidence="1 2">
    <name type="scientific">Phocaeicola coprophilus DSM 18228 = JCM 13818</name>
    <dbReference type="NCBI Taxonomy" id="547042"/>
    <lineage>
        <taxon>Bacteria</taxon>
        <taxon>Pseudomonadati</taxon>
        <taxon>Bacteroidota</taxon>
        <taxon>Bacteroidia</taxon>
        <taxon>Bacteroidales</taxon>
        <taxon>Bacteroidaceae</taxon>
        <taxon>Phocaeicola</taxon>
    </lineage>
</organism>
<dbReference type="HOGENOM" id="CLU_3195990_0_0_10"/>
<reference evidence="1 2" key="1">
    <citation type="submission" date="2008-12" db="EMBL/GenBank/DDBJ databases">
        <authorList>
            <person name="Fulton L."/>
            <person name="Clifton S."/>
            <person name="Fulton B."/>
            <person name="Xu J."/>
            <person name="Minx P."/>
            <person name="Pepin K.H."/>
            <person name="Johnson M."/>
            <person name="Bhonagiri V."/>
            <person name="Nash W.E."/>
            <person name="Mardis E.R."/>
            <person name="Wilson R.K."/>
        </authorList>
    </citation>
    <scope>NUCLEOTIDE SEQUENCE [LARGE SCALE GENOMIC DNA]</scope>
    <source>
        <strain evidence="1 2">DSM 18228</strain>
    </source>
</reference>
<evidence type="ECO:0000313" key="2">
    <source>
        <dbReference type="Proteomes" id="UP000014073"/>
    </source>
</evidence>